<dbReference type="InterPro" id="IPR051906">
    <property type="entry name" value="TolC-like"/>
</dbReference>
<organism evidence="8">
    <name type="scientific">mine drainage metagenome</name>
    <dbReference type="NCBI Taxonomy" id="410659"/>
    <lineage>
        <taxon>unclassified sequences</taxon>
        <taxon>metagenomes</taxon>
        <taxon>ecological metagenomes</taxon>
    </lineage>
</organism>
<evidence type="ECO:0000313" key="8">
    <source>
        <dbReference type="EMBL" id="OIR08133.1"/>
    </source>
</evidence>
<protein>
    <submittedName>
        <fullName evidence="8">Outer membrane efflux protein BepC</fullName>
    </submittedName>
</protein>
<comment type="subcellular location">
    <subcellularLocation>
        <location evidence="1">Cell outer membrane</location>
    </subcellularLocation>
</comment>
<dbReference type="Pfam" id="PF02321">
    <property type="entry name" value="OEP"/>
    <property type="match status" value="2"/>
</dbReference>
<evidence type="ECO:0000256" key="1">
    <source>
        <dbReference type="ARBA" id="ARBA00004442"/>
    </source>
</evidence>
<dbReference type="SUPFAM" id="SSF56954">
    <property type="entry name" value="Outer membrane efflux proteins (OEP)"/>
    <property type="match status" value="1"/>
</dbReference>
<proteinExistence type="predicted"/>
<dbReference type="Gene3D" id="1.20.1600.10">
    <property type="entry name" value="Outer membrane efflux proteins (OEP)"/>
    <property type="match status" value="1"/>
</dbReference>
<name>A0A1J5SVT0_9ZZZZ</name>
<feature type="coiled-coil region" evidence="7">
    <location>
        <begin position="333"/>
        <end position="385"/>
    </location>
</feature>
<keyword evidence="6" id="KW-0998">Cell outer membrane</keyword>
<evidence type="ECO:0000256" key="4">
    <source>
        <dbReference type="ARBA" id="ARBA00022692"/>
    </source>
</evidence>
<reference evidence="8" key="1">
    <citation type="submission" date="2016-10" db="EMBL/GenBank/DDBJ databases">
        <title>Sequence of Gallionella enrichment culture.</title>
        <authorList>
            <person name="Poehlein A."/>
            <person name="Muehling M."/>
            <person name="Daniel R."/>
        </authorList>
    </citation>
    <scope>NUCLEOTIDE SEQUENCE</scope>
</reference>
<keyword evidence="2" id="KW-0813">Transport</keyword>
<dbReference type="GO" id="GO:0009279">
    <property type="term" value="C:cell outer membrane"/>
    <property type="evidence" value="ECO:0007669"/>
    <property type="project" value="UniProtKB-SubCell"/>
</dbReference>
<dbReference type="GO" id="GO:0015288">
    <property type="term" value="F:porin activity"/>
    <property type="evidence" value="ECO:0007669"/>
    <property type="project" value="TreeGrafter"/>
</dbReference>
<dbReference type="InterPro" id="IPR003423">
    <property type="entry name" value="OMP_efflux"/>
</dbReference>
<evidence type="ECO:0000256" key="5">
    <source>
        <dbReference type="ARBA" id="ARBA00023136"/>
    </source>
</evidence>
<keyword evidence="5" id="KW-0472">Membrane</keyword>
<dbReference type="GO" id="GO:1990281">
    <property type="term" value="C:efflux pump complex"/>
    <property type="evidence" value="ECO:0007669"/>
    <property type="project" value="TreeGrafter"/>
</dbReference>
<keyword evidence="4" id="KW-0812">Transmembrane</keyword>
<sequence>MRIPLPARLAAVAACALSLSLSARAEVWTLDRAVRTALEHSPDARVARMRIEGADAMIEQARSAWIPQLSVSGRYTSTNSPMMAFGSILNQRAFNQTIDFNHPGTIDDLNLTGTIAYNLYGGGRPTAGLDAAKAGAQAAQFDLKAARHDLGVEVVKAYLNVQKAREAVVALRAGVGAYEAAVKVARARFEAGSMLKADLLSLEVQLAQTREMLVAARHGAQLAQRAFFYVLGMREQPGATLEFPANDPALADMAEPKTRDVSLRPELQSVKERVRAAEAMVRAARGARRPVVNAFASAQWDKGYETGRDANSWMAGVTVDMNVFDGGLTAGKIREAKANLDQAREMERKLELGLELQVQQASQAVDDARERLAVSKDAVAQAEESASLSRARFDKGALLTADLIGVESRLIEARMRRVVAQSDERLAVAELRSAVGYAPVEIPEHP</sequence>
<evidence type="ECO:0000256" key="2">
    <source>
        <dbReference type="ARBA" id="ARBA00022448"/>
    </source>
</evidence>
<dbReference type="PANTHER" id="PTHR30026:SF20">
    <property type="entry name" value="OUTER MEMBRANE PROTEIN TOLC"/>
    <property type="match status" value="1"/>
</dbReference>
<dbReference type="AlphaFoldDB" id="A0A1J5SVT0"/>
<dbReference type="EMBL" id="MLJW01000033">
    <property type="protein sequence ID" value="OIR08133.1"/>
    <property type="molecule type" value="Genomic_DNA"/>
</dbReference>
<keyword evidence="3" id="KW-1134">Transmembrane beta strand</keyword>
<keyword evidence="7" id="KW-0175">Coiled coil</keyword>
<comment type="caution">
    <text evidence="8">The sequence shown here is derived from an EMBL/GenBank/DDBJ whole genome shotgun (WGS) entry which is preliminary data.</text>
</comment>
<dbReference type="GO" id="GO:0015562">
    <property type="term" value="F:efflux transmembrane transporter activity"/>
    <property type="evidence" value="ECO:0007669"/>
    <property type="project" value="InterPro"/>
</dbReference>
<gene>
    <name evidence="8" type="primary">bepC_2</name>
    <name evidence="8" type="ORF">GALL_96330</name>
</gene>
<dbReference type="PANTHER" id="PTHR30026">
    <property type="entry name" value="OUTER MEMBRANE PROTEIN TOLC"/>
    <property type="match status" value="1"/>
</dbReference>
<accession>A0A1J5SVT0</accession>
<evidence type="ECO:0000256" key="6">
    <source>
        <dbReference type="ARBA" id="ARBA00023237"/>
    </source>
</evidence>
<evidence type="ECO:0000256" key="3">
    <source>
        <dbReference type="ARBA" id="ARBA00022452"/>
    </source>
</evidence>
<evidence type="ECO:0000256" key="7">
    <source>
        <dbReference type="SAM" id="Coils"/>
    </source>
</evidence>